<feature type="transmembrane region" description="Helical" evidence="1">
    <location>
        <begin position="6"/>
        <end position="25"/>
    </location>
</feature>
<gene>
    <name evidence="2" type="ORF">A1QO_00660</name>
</gene>
<dbReference type="AlphaFoldDB" id="A0A1E5BGA4"/>
<sequence length="132" mass="15005">MFILSMQVEHLALLIIVTIVTYFFMKAKIRSLFKLLNNIAIYAFFRAGDNCDKNGNLKGQAHIENQARRAREKMVSTSPKPKNTRVKVEKQSDFASESFHFTATEEVDLSEPTFKRNGFKVTDTDGLLTVGK</sequence>
<evidence type="ECO:0000256" key="1">
    <source>
        <dbReference type="SAM" id="Phobius"/>
    </source>
</evidence>
<name>A0A1E5BGA4_9VIBR</name>
<dbReference type="STRING" id="1187848.A1QO_00660"/>
<keyword evidence="1" id="KW-0812">Transmembrane</keyword>
<accession>A0A1E5BGA4</accession>
<keyword evidence="1" id="KW-0472">Membrane</keyword>
<organism evidence="2 3">
    <name type="scientific">Vibrio genomosp. F10 str. ZF-129</name>
    <dbReference type="NCBI Taxonomy" id="1187848"/>
    <lineage>
        <taxon>Bacteria</taxon>
        <taxon>Pseudomonadati</taxon>
        <taxon>Pseudomonadota</taxon>
        <taxon>Gammaproteobacteria</taxon>
        <taxon>Vibrionales</taxon>
        <taxon>Vibrionaceae</taxon>
        <taxon>Vibrio</taxon>
    </lineage>
</organism>
<keyword evidence="1" id="KW-1133">Transmembrane helix</keyword>
<dbReference type="EMBL" id="AJYQ02000078">
    <property type="protein sequence ID" value="OEE35303.1"/>
    <property type="molecule type" value="Genomic_DNA"/>
</dbReference>
<dbReference type="Proteomes" id="UP000094741">
    <property type="component" value="Unassembled WGS sequence"/>
</dbReference>
<reference evidence="2 3" key="1">
    <citation type="journal article" date="2012" name="Science">
        <title>Ecological populations of bacteria act as socially cohesive units of antibiotic production and resistance.</title>
        <authorList>
            <person name="Cordero O.X."/>
            <person name="Wildschutte H."/>
            <person name="Kirkup B."/>
            <person name="Proehl S."/>
            <person name="Ngo L."/>
            <person name="Hussain F."/>
            <person name="Le Roux F."/>
            <person name="Mincer T."/>
            <person name="Polz M.F."/>
        </authorList>
    </citation>
    <scope>NUCLEOTIDE SEQUENCE [LARGE SCALE GENOMIC DNA]</scope>
    <source>
        <strain evidence="2 3">ZF-129</strain>
    </source>
</reference>
<evidence type="ECO:0000313" key="2">
    <source>
        <dbReference type="EMBL" id="OEE35303.1"/>
    </source>
</evidence>
<protein>
    <submittedName>
        <fullName evidence="2">Uncharacterized protein</fullName>
    </submittedName>
</protein>
<evidence type="ECO:0000313" key="3">
    <source>
        <dbReference type="Proteomes" id="UP000094741"/>
    </source>
</evidence>
<proteinExistence type="predicted"/>
<dbReference type="RefSeq" id="WP_017041658.1">
    <property type="nucleotide sequence ID" value="NZ_AJYQ02000078.1"/>
</dbReference>
<comment type="caution">
    <text evidence="2">The sequence shown here is derived from an EMBL/GenBank/DDBJ whole genome shotgun (WGS) entry which is preliminary data.</text>
</comment>